<gene>
    <name evidence="2" type="ORF">HDK90DRAFT_515799</name>
</gene>
<evidence type="ECO:0000313" key="3">
    <source>
        <dbReference type="Proteomes" id="UP001492380"/>
    </source>
</evidence>
<feature type="compositionally biased region" description="Basic and acidic residues" evidence="1">
    <location>
        <begin position="1"/>
        <end position="11"/>
    </location>
</feature>
<accession>A0ABR1Y8Y4</accession>
<evidence type="ECO:0000256" key="1">
    <source>
        <dbReference type="SAM" id="MobiDB-lite"/>
    </source>
</evidence>
<evidence type="ECO:0000313" key="2">
    <source>
        <dbReference type="EMBL" id="KAK8222733.1"/>
    </source>
</evidence>
<sequence length="266" mass="28340">MDTSFYKDHHSSRGINSSTPARLSTKNQTFKGNNVSNSLLQWPNHLENSSGKGFGMLIRIWRAAAGVLFRWRSKKTVTTKAMALTLSLQSDGRFGQQGTRIAFTGRALGGPNVYKHAHSGSCNTLLEGAKLSTSTLVGLSTAKVAALKAGTTAPMFSFKPSDANTTVVSCEVSPADLDDNVDLFSRRDGIEISCETFIDPEENTAMNENTALPISEDDVPEGGAGFEKASGFDVGSGFDNSGFNNGRFDSGGSENAEFEDVDFGIG</sequence>
<comment type="caution">
    <text evidence="2">The sequence shown here is derived from an EMBL/GenBank/DDBJ whole genome shotgun (WGS) entry which is preliminary data.</text>
</comment>
<proteinExistence type="predicted"/>
<dbReference type="EMBL" id="JBBWRZ010000015">
    <property type="protein sequence ID" value="KAK8222733.1"/>
    <property type="molecule type" value="Genomic_DNA"/>
</dbReference>
<feature type="region of interest" description="Disordered" evidence="1">
    <location>
        <begin position="1"/>
        <end position="28"/>
    </location>
</feature>
<name>A0ABR1Y8Y4_9PEZI</name>
<feature type="compositionally biased region" description="Polar residues" evidence="1">
    <location>
        <begin position="13"/>
        <end position="28"/>
    </location>
</feature>
<feature type="region of interest" description="Disordered" evidence="1">
    <location>
        <begin position="245"/>
        <end position="266"/>
    </location>
</feature>
<organism evidence="2 3">
    <name type="scientific">Phyllosticta capitalensis</name>
    <dbReference type="NCBI Taxonomy" id="121624"/>
    <lineage>
        <taxon>Eukaryota</taxon>
        <taxon>Fungi</taxon>
        <taxon>Dikarya</taxon>
        <taxon>Ascomycota</taxon>
        <taxon>Pezizomycotina</taxon>
        <taxon>Dothideomycetes</taxon>
        <taxon>Dothideomycetes incertae sedis</taxon>
        <taxon>Botryosphaeriales</taxon>
        <taxon>Phyllostictaceae</taxon>
        <taxon>Phyllosticta</taxon>
    </lineage>
</organism>
<reference evidence="2 3" key="1">
    <citation type="submission" date="2024-04" db="EMBL/GenBank/DDBJ databases">
        <title>Phyllosticta paracitricarpa is synonymous to the EU quarantine fungus P. citricarpa based on phylogenomic analyses.</title>
        <authorList>
            <consortium name="Lawrence Berkeley National Laboratory"/>
            <person name="Van Ingen-Buijs V.A."/>
            <person name="Van Westerhoven A.C."/>
            <person name="Haridas S."/>
            <person name="Skiadas P."/>
            <person name="Martin F."/>
            <person name="Groenewald J.Z."/>
            <person name="Crous P.W."/>
            <person name="Seidl M.F."/>
        </authorList>
    </citation>
    <scope>NUCLEOTIDE SEQUENCE [LARGE SCALE GENOMIC DNA]</scope>
    <source>
        <strain evidence="2 3">CBS 123374</strain>
    </source>
</reference>
<feature type="compositionally biased region" description="Acidic residues" evidence="1">
    <location>
        <begin position="256"/>
        <end position="266"/>
    </location>
</feature>
<protein>
    <submittedName>
        <fullName evidence="2">Uncharacterized protein</fullName>
    </submittedName>
</protein>
<keyword evidence="3" id="KW-1185">Reference proteome</keyword>
<dbReference type="Proteomes" id="UP001492380">
    <property type="component" value="Unassembled WGS sequence"/>
</dbReference>